<feature type="region of interest" description="Disordered" evidence="1">
    <location>
        <begin position="148"/>
        <end position="181"/>
    </location>
</feature>
<feature type="compositionally biased region" description="Polar residues" evidence="1">
    <location>
        <begin position="162"/>
        <end position="176"/>
    </location>
</feature>
<evidence type="ECO:0000256" key="1">
    <source>
        <dbReference type="SAM" id="MobiDB-lite"/>
    </source>
</evidence>
<comment type="caution">
    <text evidence="2">The sequence shown here is derived from an EMBL/GenBank/DDBJ whole genome shotgun (WGS) entry which is preliminary data.</text>
</comment>
<accession>A0AAW3U8K6</accession>
<proteinExistence type="predicted"/>
<protein>
    <submittedName>
        <fullName evidence="2">Uncharacterized protein</fullName>
    </submittedName>
</protein>
<evidence type="ECO:0000313" key="2">
    <source>
        <dbReference type="EMBL" id="MBB4725247.1"/>
    </source>
</evidence>
<name>A0AAW3U8K6_XANEU</name>
<sequence length="211" mass="23056">MSWQTQRPRHRVGAPPGATGFTDKAARAQVRSYNRRRPPLGCAGDGTQLHPQTPPSRRSAPGREGVTEKAPRGQARSYNRRRPPLGCAGDGAQPHPQTRYRVGAHPGATGVTEKASRAQVRSYGRACTTAHSIRQRPAIACRLPSSFGRTPAAPAAPHRRSNTYGGSTQRTTASHSIRTRSEEWQQVRAVHLGVHEFTMSTHPRGVSPRER</sequence>
<dbReference type="AlphaFoldDB" id="A0AAW3U8K6"/>
<gene>
    <name evidence="2" type="ORF">FHY32_003645</name>
</gene>
<reference evidence="2 3" key="1">
    <citation type="submission" date="2020-08" db="EMBL/GenBank/DDBJ databases">
        <title>Studying the diversity of plant-associated saprophytic bacteria and their role in host health and plant-pathogen interactions.</title>
        <authorList>
            <person name="Potnis N."/>
        </authorList>
    </citation>
    <scope>NUCLEOTIDE SEQUENCE [LARGE SCALE GENOMIC DNA]</scope>
    <source>
        <strain evidence="2 3">CFBP 7922</strain>
    </source>
</reference>
<evidence type="ECO:0000313" key="3">
    <source>
        <dbReference type="Proteomes" id="UP000576603"/>
    </source>
</evidence>
<feature type="region of interest" description="Disordered" evidence="1">
    <location>
        <begin position="1"/>
        <end position="97"/>
    </location>
</feature>
<dbReference type="EMBL" id="JACHNL010000009">
    <property type="protein sequence ID" value="MBB4725247.1"/>
    <property type="molecule type" value="Genomic_DNA"/>
</dbReference>
<dbReference type="Proteomes" id="UP000576603">
    <property type="component" value="Unassembled WGS sequence"/>
</dbReference>
<organism evidence="2 3">
    <name type="scientific">Xanthomonas euvesicatoria</name>
    <dbReference type="NCBI Taxonomy" id="456327"/>
    <lineage>
        <taxon>Bacteria</taxon>
        <taxon>Pseudomonadati</taxon>
        <taxon>Pseudomonadota</taxon>
        <taxon>Gammaproteobacteria</taxon>
        <taxon>Lysobacterales</taxon>
        <taxon>Lysobacteraceae</taxon>
        <taxon>Xanthomonas</taxon>
    </lineage>
</organism>